<evidence type="ECO:0000313" key="3">
    <source>
        <dbReference type="EMBL" id="KAA9379723.1"/>
    </source>
</evidence>
<keyword evidence="4" id="KW-1185">Reference proteome</keyword>
<gene>
    <name evidence="3" type="ORF">F5972_08720</name>
</gene>
<sequence length="91" mass="9306">MNARARQQAGLWARRGLSLTLAVAVAAAVVAAATVAAAAVVCGGLAVAAAALAWMRLRPAEGHQLWHHATRPTGPAPDEDPGDPPHMTLEV</sequence>
<reference evidence="3 4" key="1">
    <citation type="submission" date="2019-09" db="EMBL/GenBank/DDBJ databases">
        <title>Screening of Novel Bioactive Compounds from Soil-Associated.</title>
        <authorList>
            <person name="Gong X."/>
        </authorList>
    </citation>
    <scope>NUCLEOTIDE SEQUENCE [LARGE SCALE GENOMIC DNA]</scope>
    <source>
        <strain evidence="3 4">Gxj-6</strain>
    </source>
</reference>
<dbReference type="RefSeq" id="WP_150932912.1">
    <property type="nucleotide sequence ID" value="NZ_VYTZ01000003.1"/>
</dbReference>
<protein>
    <submittedName>
        <fullName evidence="3">Uncharacterized protein</fullName>
    </submittedName>
</protein>
<accession>A0A5J5K8H7</accession>
<evidence type="ECO:0000256" key="2">
    <source>
        <dbReference type="SAM" id="Phobius"/>
    </source>
</evidence>
<dbReference type="Proteomes" id="UP000327011">
    <property type="component" value="Unassembled WGS sequence"/>
</dbReference>
<comment type="caution">
    <text evidence="3">The sequence shown here is derived from an EMBL/GenBank/DDBJ whole genome shotgun (WGS) entry which is preliminary data.</text>
</comment>
<evidence type="ECO:0000256" key="1">
    <source>
        <dbReference type="SAM" id="MobiDB-lite"/>
    </source>
</evidence>
<feature type="region of interest" description="Disordered" evidence="1">
    <location>
        <begin position="65"/>
        <end position="91"/>
    </location>
</feature>
<organism evidence="3 4">
    <name type="scientific">Microbispora cellulosiformans</name>
    <dbReference type="NCBI Taxonomy" id="2614688"/>
    <lineage>
        <taxon>Bacteria</taxon>
        <taxon>Bacillati</taxon>
        <taxon>Actinomycetota</taxon>
        <taxon>Actinomycetes</taxon>
        <taxon>Streptosporangiales</taxon>
        <taxon>Streptosporangiaceae</taxon>
        <taxon>Microbispora</taxon>
    </lineage>
</organism>
<proteinExistence type="predicted"/>
<dbReference type="AlphaFoldDB" id="A0A5J5K8H7"/>
<feature type="transmembrane region" description="Helical" evidence="2">
    <location>
        <begin position="21"/>
        <end position="54"/>
    </location>
</feature>
<keyword evidence="2" id="KW-0812">Transmembrane</keyword>
<name>A0A5J5K8H7_9ACTN</name>
<keyword evidence="2" id="KW-1133">Transmembrane helix</keyword>
<dbReference type="EMBL" id="VYTZ01000003">
    <property type="protein sequence ID" value="KAA9379723.1"/>
    <property type="molecule type" value="Genomic_DNA"/>
</dbReference>
<keyword evidence="2" id="KW-0472">Membrane</keyword>
<evidence type="ECO:0000313" key="4">
    <source>
        <dbReference type="Proteomes" id="UP000327011"/>
    </source>
</evidence>